<dbReference type="EMBL" id="JH651163">
    <property type="protein sequence ID" value="EXA28964.1"/>
    <property type="molecule type" value="Genomic_DNA"/>
</dbReference>
<protein>
    <submittedName>
        <fullName evidence="1">Uncharacterized protein</fullName>
    </submittedName>
</protein>
<accession>W9N8L4</accession>
<dbReference type="AlphaFoldDB" id="W9N8L4"/>
<name>W9N8L4_FUSOX</name>
<dbReference type="HOGENOM" id="CLU_2638138_0_0_1"/>
<reference evidence="1" key="2">
    <citation type="submission" date="2012-05" db="EMBL/GenBank/DDBJ databases">
        <title>Annotation of the Genome Sequence of Fusarium oxysporum HDV247.</title>
        <authorList>
            <consortium name="The Broad Institute Genomics Platform"/>
            <person name="Ma L.-J."/>
            <person name="Corby-Kistler H."/>
            <person name="Broz K."/>
            <person name="Gale L.R."/>
            <person name="Jonkers W."/>
            <person name="O'Donnell K."/>
            <person name="Ploetz R."/>
            <person name="Steinberg C."/>
            <person name="Schwartz D.C."/>
            <person name="VanEtten H."/>
            <person name="Zhou S."/>
            <person name="Young S.K."/>
            <person name="Zeng Q."/>
            <person name="Gargeya S."/>
            <person name="Fitzgerald M."/>
            <person name="Abouelleil A."/>
            <person name="Alvarado L."/>
            <person name="Chapman S.B."/>
            <person name="Gainer-Dewar J."/>
            <person name="Goldberg J."/>
            <person name="Griggs A."/>
            <person name="Gujja S."/>
            <person name="Hansen M."/>
            <person name="Howarth C."/>
            <person name="Imamovic A."/>
            <person name="Ireland A."/>
            <person name="Larimer J."/>
            <person name="McCowan C."/>
            <person name="Murphy C."/>
            <person name="Pearson M."/>
            <person name="Poon T.W."/>
            <person name="Priest M."/>
            <person name="Roberts A."/>
            <person name="Saif S."/>
            <person name="Shea T."/>
            <person name="Sykes S."/>
            <person name="Wortman J."/>
            <person name="Nusbaum C."/>
            <person name="Birren B."/>
        </authorList>
    </citation>
    <scope>NUCLEOTIDE SEQUENCE</scope>
    <source>
        <strain evidence="1">HDV247</strain>
    </source>
</reference>
<sequence length="77" mass="8231">MKISTRQMMTAEGKGMTARGTITATCPSLARTMTATIVAAFSGLITTRTKKVTWLTDGNNGGFSSLSELFPCDHMII</sequence>
<proteinExistence type="predicted"/>
<evidence type="ECO:0000313" key="1">
    <source>
        <dbReference type="EMBL" id="EXA28964.1"/>
    </source>
</evidence>
<gene>
    <name evidence="1" type="ORF">FOVG_19472</name>
</gene>
<organism evidence="1">
    <name type="scientific">Fusarium oxysporum f. sp. pisi HDV247</name>
    <dbReference type="NCBI Taxonomy" id="1080344"/>
    <lineage>
        <taxon>Eukaryota</taxon>
        <taxon>Fungi</taxon>
        <taxon>Dikarya</taxon>
        <taxon>Ascomycota</taxon>
        <taxon>Pezizomycotina</taxon>
        <taxon>Sordariomycetes</taxon>
        <taxon>Hypocreomycetidae</taxon>
        <taxon>Hypocreales</taxon>
        <taxon>Nectriaceae</taxon>
        <taxon>Fusarium</taxon>
        <taxon>Fusarium oxysporum species complex</taxon>
    </lineage>
</organism>
<dbReference type="Proteomes" id="UP000030751">
    <property type="component" value="Unassembled WGS sequence"/>
</dbReference>
<reference evidence="1" key="1">
    <citation type="submission" date="2011-10" db="EMBL/GenBank/DDBJ databases">
        <title>The Genome Sequence of Fusarium oxysporum HDV247.</title>
        <authorList>
            <consortium name="The Broad Institute Genome Sequencing Platform"/>
            <person name="Ma L.-J."/>
            <person name="Gale L.R."/>
            <person name="Schwartz D.C."/>
            <person name="Zhou S."/>
            <person name="Corby-Kistler H."/>
            <person name="Young S.K."/>
            <person name="Zeng Q."/>
            <person name="Gargeya S."/>
            <person name="Fitzgerald M."/>
            <person name="Haas B."/>
            <person name="Abouelleil A."/>
            <person name="Alvarado L."/>
            <person name="Arachchi H.M."/>
            <person name="Berlin A."/>
            <person name="Brown A."/>
            <person name="Chapman S.B."/>
            <person name="Chen Z."/>
            <person name="Dunbar C."/>
            <person name="Freedman E."/>
            <person name="Gearin G."/>
            <person name="Goldberg J."/>
            <person name="Griggs A."/>
            <person name="Gujja S."/>
            <person name="Heiman D."/>
            <person name="Howarth C."/>
            <person name="Larson L."/>
            <person name="Lui A."/>
            <person name="MacDonald P.J.P."/>
            <person name="Montmayeur A."/>
            <person name="Murphy C."/>
            <person name="Neiman D."/>
            <person name="Pearson M."/>
            <person name="Priest M."/>
            <person name="Roberts A."/>
            <person name="Saif S."/>
            <person name="Shea T."/>
            <person name="Shenoy N."/>
            <person name="Sisk P."/>
            <person name="Stolte C."/>
            <person name="Sykes S."/>
            <person name="Wortman J."/>
            <person name="Nusbaum C."/>
            <person name="Birren B."/>
        </authorList>
    </citation>
    <scope>NUCLEOTIDE SEQUENCE [LARGE SCALE GENOMIC DNA]</scope>
    <source>
        <strain evidence="1">HDV247</strain>
    </source>
</reference>